<feature type="region of interest" description="Disordered" evidence="1">
    <location>
        <begin position="15"/>
        <end position="40"/>
    </location>
</feature>
<evidence type="ECO:0000256" key="1">
    <source>
        <dbReference type="SAM" id="MobiDB-lite"/>
    </source>
</evidence>
<gene>
    <name evidence="2" type="ORF">PHMEG_0009052</name>
</gene>
<dbReference type="AlphaFoldDB" id="A0A225WII4"/>
<proteinExistence type="predicted"/>
<name>A0A225WII4_9STRA</name>
<protein>
    <recommendedName>
        <fullName evidence="4">Ty3 transposon capsid-like protein domain-containing protein</fullName>
    </recommendedName>
</protein>
<dbReference type="OrthoDB" id="127588at2759"/>
<organism evidence="2 3">
    <name type="scientific">Phytophthora megakarya</name>
    <dbReference type="NCBI Taxonomy" id="4795"/>
    <lineage>
        <taxon>Eukaryota</taxon>
        <taxon>Sar</taxon>
        <taxon>Stramenopiles</taxon>
        <taxon>Oomycota</taxon>
        <taxon>Peronosporomycetes</taxon>
        <taxon>Peronosporales</taxon>
        <taxon>Peronosporaceae</taxon>
        <taxon>Phytophthora</taxon>
    </lineage>
</organism>
<reference evidence="3" key="1">
    <citation type="submission" date="2017-03" db="EMBL/GenBank/DDBJ databases">
        <title>Phytopthora megakarya and P. palmivora, two closely related causual agents of cacao black pod achieved similar genome size and gene model numbers by different mechanisms.</title>
        <authorList>
            <person name="Ali S."/>
            <person name="Shao J."/>
            <person name="Larry D.J."/>
            <person name="Kronmiller B."/>
            <person name="Shen D."/>
            <person name="Strem M.D."/>
            <person name="Melnick R.L."/>
            <person name="Guiltinan M.J."/>
            <person name="Tyler B.M."/>
            <person name="Meinhardt L.W."/>
            <person name="Bailey B.A."/>
        </authorList>
    </citation>
    <scope>NUCLEOTIDE SEQUENCE [LARGE SCALE GENOMIC DNA]</scope>
    <source>
        <strain evidence="3">zdho120</strain>
    </source>
</reference>
<evidence type="ECO:0008006" key="4">
    <source>
        <dbReference type="Google" id="ProtNLM"/>
    </source>
</evidence>
<evidence type="ECO:0000313" key="3">
    <source>
        <dbReference type="Proteomes" id="UP000198211"/>
    </source>
</evidence>
<comment type="caution">
    <text evidence="2">The sequence shown here is derived from an EMBL/GenBank/DDBJ whole genome shotgun (WGS) entry which is preliminary data.</text>
</comment>
<dbReference type="Gene3D" id="2.40.70.10">
    <property type="entry name" value="Acid Proteases"/>
    <property type="match status" value="1"/>
</dbReference>
<sequence length="385" mass="44690">MDQLLAQTAQLQQQFLQAQSRPRPTRKKSDPPRFEGNDNDDLELWNFNTEQYYSDFYTGMQELSSSFSEMVFANLGVDVQAWFRDLKLSMGSNPLTWALFKERIRARFRHKYFKYKTLSKMFELKPTKPQQEYTSRFLHLLSQVDTELPDVVKRWFSQQNLLSDTSAYISRNVPETLEQAIEMDQRYEDAKPAHTLPLPKKQGKPTARPNSSTNAKTNKDFKKTDSQVVCGYCSKKNHVEEECRKRPVISRQVDLGRQKRSGSSSARQKETLAFHKDKLYCYLTHEARIKDRSVRCFVDSGSSFDAISPYLAQNLNLDVTLCSKSLAVKICNNRRAKIPRRETTITLDMDCFPANQTHVYVMPVPEGKDVLFSWSWLEGMNPDIN</sequence>
<accession>A0A225WII4</accession>
<feature type="region of interest" description="Disordered" evidence="1">
    <location>
        <begin position="193"/>
        <end position="220"/>
    </location>
</feature>
<evidence type="ECO:0000313" key="2">
    <source>
        <dbReference type="EMBL" id="OWZ17058.1"/>
    </source>
</evidence>
<dbReference type="EMBL" id="NBNE01000821">
    <property type="protein sequence ID" value="OWZ17058.1"/>
    <property type="molecule type" value="Genomic_DNA"/>
</dbReference>
<dbReference type="CDD" id="cd00303">
    <property type="entry name" value="retropepsin_like"/>
    <property type="match status" value="1"/>
</dbReference>
<dbReference type="Proteomes" id="UP000198211">
    <property type="component" value="Unassembled WGS sequence"/>
</dbReference>
<feature type="compositionally biased region" description="Basic and acidic residues" evidence="1">
    <location>
        <begin position="27"/>
        <end position="36"/>
    </location>
</feature>
<dbReference type="InterPro" id="IPR021109">
    <property type="entry name" value="Peptidase_aspartic_dom_sf"/>
</dbReference>
<keyword evidence="3" id="KW-1185">Reference proteome</keyword>